<keyword evidence="8" id="KW-1185">Reference proteome</keyword>
<name>A0A4R6T5N6_9BACT</name>
<feature type="transmembrane region" description="Helical" evidence="5">
    <location>
        <begin position="71"/>
        <end position="89"/>
    </location>
</feature>
<keyword evidence="3 5" id="KW-1133">Transmembrane helix</keyword>
<dbReference type="EMBL" id="SNYF01000006">
    <property type="protein sequence ID" value="TDQ16962.1"/>
    <property type="molecule type" value="Genomic_DNA"/>
</dbReference>
<organism evidence="7 8">
    <name type="scientific">Algoriphagus boseongensis</name>
    <dbReference type="NCBI Taxonomy" id="1442587"/>
    <lineage>
        <taxon>Bacteria</taxon>
        <taxon>Pseudomonadati</taxon>
        <taxon>Bacteroidota</taxon>
        <taxon>Cytophagia</taxon>
        <taxon>Cytophagales</taxon>
        <taxon>Cyclobacteriaceae</taxon>
        <taxon>Algoriphagus</taxon>
    </lineage>
</organism>
<keyword evidence="4 5" id="KW-0472">Membrane</keyword>
<protein>
    <submittedName>
        <fullName evidence="7">Uncharacterized membrane protein YidH (DUF202 family)</fullName>
    </submittedName>
</protein>
<keyword evidence="2 5" id="KW-0812">Transmembrane</keyword>
<evidence type="ECO:0000313" key="7">
    <source>
        <dbReference type="EMBL" id="TDQ16962.1"/>
    </source>
</evidence>
<evidence type="ECO:0000256" key="2">
    <source>
        <dbReference type="ARBA" id="ARBA00022692"/>
    </source>
</evidence>
<proteinExistence type="predicted"/>
<feature type="transmembrane region" description="Helical" evidence="5">
    <location>
        <begin position="33"/>
        <end position="51"/>
    </location>
</feature>
<dbReference type="RefSeq" id="WP_133554550.1">
    <property type="nucleotide sequence ID" value="NZ_SNYF01000006.1"/>
</dbReference>
<comment type="subcellular location">
    <subcellularLocation>
        <location evidence="1">Endomembrane system</location>
        <topology evidence="1">Multi-pass membrane protein</topology>
    </subcellularLocation>
</comment>
<dbReference type="Pfam" id="PF02656">
    <property type="entry name" value="DUF202"/>
    <property type="match status" value="1"/>
</dbReference>
<evidence type="ECO:0000256" key="3">
    <source>
        <dbReference type="ARBA" id="ARBA00022989"/>
    </source>
</evidence>
<dbReference type="OrthoDB" id="826646at2"/>
<sequence length="132" mass="14823">MDPLQNPAEKKSTPKLSIKQERNRATFERLQLAWVRTSLSFMVLGIGVYEYYYKRKEANQGAIVQLLNGKIIAVGLFLAALILLGMSFYQHIQTTKSLKSTHPDTRFSLASVLSIFLFCLGMILVIAAIITV</sequence>
<dbReference type="InterPro" id="IPR003807">
    <property type="entry name" value="DUF202"/>
</dbReference>
<dbReference type="GO" id="GO:0012505">
    <property type="term" value="C:endomembrane system"/>
    <property type="evidence" value="ECO:0007669"/>
    <property type="project" value="UniProtKB-SubCell"/>
</dbReference>
<evidence type="ECO:0000259" key="6">
    <source>
        <dbReference type="Pfam" id="PF02656"/>
    </source>
</evidence>
<feature type="transmembrane region" description="Helical" evidence="5">
    <location>
        <begin position="109"/>
        <end position="130"/>
    </location>
</feature>
<dbReference type="Proteomes" id="UP000294535">
    <property type="component" value="Unassembled WGS sequence"/>
</dbReference>
<dbReference type="AlphaFoldDB" id="A0A4R6T5N6"/>
<accession>A0A4R6T5N6</accession>
<evidence type="ECO:0000256" key="1">
    <source>
        <dbReference type="ARBA" id="ARBA00004127"/>
    </source>
</evidence>
<comment type="caution">
    <text evidence="7">The sequence shown here is derived from an EMBL/GenBank/DDBJ whole genome shotgun (WGS) entry which is preliminary data.</text>
</comment>
<evidence type="ECO:0000313" key="8">
    <source>
        <dbReference type="Proteomes" id="UP000294535"/>
    </source>
</evidence>
<evidence type="ECO:0000256" key="5">
    <source>
        <dbReference type="SAM" id="Phobius"/>
    </source>
</evidence>
<reference evidence="7 8" key="1">
    <citation type="submission" date="2019-03" db="EMBL/GenBank/DDBJ databases">
        <title>Genomic Encyclopedia of Type Strains, Phase III (KMG-III): the genomes of soil and plant-associated and newly described type strains.</title>
        <authorList>
            <person name="Whitman W."/>
        </authorList>
    </citation>
    <scope>NUCLEOTIDE SEQUENCE [LARGE SCALE GENOMIC DNA]</scope>
    <source>
        <strain evidence="7 8">CECT 8446</strain>
    </source>
</reference>
<feature type="domain" description="DUF202" evidence="6">
    <location>
        <begin position="28"/>
        <end position="96"/>
    </location>
</feature>
<gene>
    <name evidence="7" type="ORF">DFQ04_1610</name>
</gene>
<evidence type="ECO:0000256" key="4">
    <source>
        <dbReference type="ARBA" id="ARBA00023136"/>
    </source>
</evidence>